<dbReference type="Proteomes" id="UP001595803">
    <property type="component" value="Unassembled WGS sequence"/>
</dbReference>
<protein>
    <submittedName>
        <fullName evidence="1">GIY-YIG nuclease family protein</fullName>
    </submittedName>
</protein>
<name>A0ABV7Z5S1_9DEIO</name>
<dbReference type="CDD" id="cd10440">
    <property type="entry name" value="GIY-YIG_COG3680"/>
    <property type="match status" value="1"/>
</dbReference>
<evidence type="ECO:0000313" key="1">
    <source>
        <dbReference type="EMBL" id="MFC3832757.1"/>
    </source>
</evidence>
<accession>A0ABV7Z5S1</accession>
<sequence>MTTDASYYVYALKDPRTSPAAPFYIGKGTGVRSHEHDARPDDTLKGQRIREIQAAGQQILIARLVEELTEVQALRIEAELIAAFGTVASGGLLTNTVMPAGLGGKSRAQLTVPSGVKEKAQVGLSLVKDAVLELAQANPGGITNSETASMLGLRSDYGGGSKDYLSYSVLGLLMREGKLERKAGGKKHVARVR</sequence>
<dbReference type="Pfam" id="PF22945">
    <property type="entry name" value="LEM-3_GIY-YIG"/>
    <property type="match status" value="1"/>
</dbReference>
<comment type="caution">
    <text evidence="1">The sequence shown here is derived from an EMBL/GenBank/DDBJ whole genome shotgun (WGS) entry which is preliminary data.</text>
</comment>
<evidence type="ECO:0000313" key="2">
    <source>
        <dbReference type="Proteomes" id="UP001595803"/>
    </source>
</evidence>
<organism evidence="1 2">
    <name type="scientific">Deinococcus rufus</name>
    <dbReference type="NCBI Taxonomy" id="2136097"/>
    <lineage>
        <taxon>Bacteria</taxon>
        <taxon>Thermotogati</taxon>
        <taxon>Deinococcota</taxon>
        <taxon>Deinococci</taxon>
        <taxon>Deinococcales</taxon>
        <taxon>Deinococcaceae</taxon>
        <taxon>Deinococcus</taxon>
    </lineage>
</organism>
<gene>
    <name evidence="1" type="ORF">ACFOSB_07800</name>
</gene>
<reference evidence="2" key="1">
    <citation type="journal article" date="2019" name="Int. J. Syst. Evol. Microbiol.">
        <title>The Global Catalogue of Microorganisms (GCM) 10K type strain sequencing project: providing services to taxonomists for standard genome sequencing and annotation.</title>
        <authorList>
            <consortium name="The Broad Institute Genomics Platform"/>
            <consortium name="The Broad Institute Genome Sequencing Center for Infectious Disease"/>
            <person name="Wu L."/>
            <person name="Ma J."/>
        </authorList>
    </citation>
    <scope>NUCLEOTIDE SEQUENCE [LARGE SCALE GENOMIC DNA]</scope>
    <source>
        <strain evidence="2">CCTCC AB 2017081</strain>
    </source>
</reference>
<dbReference type="EMBL" id="JBHRZG010000008">
    <property type="protein sequence ID" value="MFC3832757.1"/>
    <property type="molecule type" value="Genomic_DNA"/>
</dbReference>
<proteinExistence type="predicted"/>
<keyword evidence="2" id="KW-1185">Reference proteome</keyword>
<dbReference type="RefSeq" id="WP_295816665.1">
    <property type="nucleotide sequence ID" value="NZ_JBHRZG010000008.1"/>
</dbReference>